<keyword evidence="10" id="KW-1185">Reference proteome</keyword>
<keyword evidence="2" id="KW-0547">Nucleotide-binding</keyword>
<proteinExistence type="predicted"/>
<evidence type="ECO:0000256" key="1">
    <source>
        <dbReference type="ARBA" id="ARBA00004370"/>
    </source>
</evidence>
<evidence type="ECO:0000313" key="10">
    <source>
        <dbReference type="Proteomes" id="UP000278143"/>
    </source>
</evidence>
<dbReference type="Gene3D" id="3.40.50.300">
    <property type="entry name" value="P-loop containing nucleotide triphosphate hydrolases"/>
    <property type="match status" value="1"/>
</dbReference>
<keyword evidence="5" id="KW-0342">GTP-binding</keyword>
<name>A0A4P9Z3L1_9FUNG</name>
<keyword evidence="7" id="KW-1133">Transmembrane helix</keyword>
<dbReference type="PROSITE" id="PS51718">
    <property type="entry name" value="G_DYNAMIN_2"/>
    <property type="match status" value="1"/>
</dbReference>
<evidence type="ECO:0000313" key="9">
    <source>
        <dbReference type="EMBL" id="RKP26381.1"/>
    </source>
</evidence>
<dbReference type="EMBL" id="KZ989441">
    <property type="protein sequence ID" value="RKP26381.1"/>
    <property type="molecule type" value="Genomic_DNA"/>
</dbReference>
<dbReference type="Proteomes" id="UP000278143">
    <property type="component" value="Unassembled WGS sequence"/>
</dbReference>
<protein>
    <submittedName>
        <fullName evidence="9">P-loop containing nucleoside triphosphate hydrolase protein</fullName>
    </submittedName>
</protein>
<dbReference type="InterPro" id="IPR030381">
    <property type="entry name" value="G_DYNAMIN_dom"/>
</dbReference>
<keyword evidence="7" id="KW-0812">Transmembrane</keyword>
<dbReference type="PANTHER" id="PTHR10465">
    <property type="entry name" value="TRANSMEMBRANE GTPASE FZO1"/>
    <property type="match status" value="1"/>
</dbReference>
<sequence length="651" mass="74052">MLRVLQLDIKLNLMTASGRTAAPLEPGSLAPLFEDRLASALRHLTNLYERVSDTSFKVIVAGDVNAGKSSVVNALLRRTVVPVDQQPLTSTFLEVLDARLNDNIEEAHACEDRRIYDRLNEATFWRIPLRDLEETVAEWTGDEHSIIKVYARQADDDSALVHNDGVANLSVIDSPGLNTDSIKTFFLLARQEEIDVVVFVLNAENTLTLSGREFLEQASKEKAHLFFIVNRFEGIRAKDRCSRRILEQIREVSPKTYDEARDLVHWISPTRVRLHDDDAPDDWKDMERALRNFTLGRRARTKLEPAKIYLLNILADLRLLARMNRRDADQRLKQASDALEASRPGYEKLVESQRDDCTTADKETEAVGDHVRQLTRRRLRTVSESFEIHGGDPAWPGFTGMLGYVDAIRDAMLRAWEHEVGKCEQATLERVQHASARIATLGADTLTEPARTADLSRLFSKHHEQHRQLNVRIELWDLVEIRERIGIATAGLGSVAMIISNVFGYKSLLLNAAQVGSTVGLQGAKRWFLFSITLAGVGAAAFVIGDMQYAVHRKVARKIREHIREVGLIDQHADRVAKRAQAALRFSAQDLRERYQRAVEAERHQREQRAQDQLDAKERRRWFRDMARRAKELQELVDVVDCDDRKVSTLS</sequence>
<organism evidence="9 10">
    <name type="scientific">Syncephalis pseudoplumigaleata</name>
    <dbReference type="NCBI Taxonomy" id="1712513"/>
    <lineage>
        <taxon>Eukaryota</taxon>
        <taxon>Fungi</taxon>
        <taxon>Fungi incertae sedis</taxon>
        <taxon>Zoopagomycota</taxon>
        <taxon>Zoopagomycotina</taxon>
        <taxon>Zoopagomycetes</taxon>
        <taxon>Zoopagales</taxon>
        <taxon>Piptocephalidaceae</taxon>
        <taxon>Syncephalis</taxon>
    </lineage>
</organism>
<evidence type="ECO:0000256" key="6">
    <source>
        <dbReference type="ARBA" id="ARBA00023136"/>
    </source>
</evidence>
<keyword evidence="6 7" id="KW-0472">Membrane</keyword>
<dbReference type="AlphaFoldDB" id="A0A4P9Z3L1"/>
<dbReference type="InterPro" id="IPR027417">
    <property type="entry name" value="P-loop_NTPase"/>
</dbReference>
<dbReference type="GO" id="GO:0051646">
    <property type="term" value="P:mitochondrion localization"/>
    <property type="evidence" value="ECO:0007669"/>
    <property type="project" value="TreeGrafter"/>
</dbReference>
<feature type="transmembrane region" description="Helical" evidence="7">
    <location>
        <begin position="527"/>
        <end position="551"/>
    </location>
</feature>
<dbReference type="OrthoDB" id="9984778at2759"/>
<dbReference type="GO" id="GO:0008053">
    <property type="term" value="P:mitochondrial fusion"/>
    <property type="evidence" value="ECO:0007669"/>
    <property type="project" value="TreeGrafter"/>
</dbReference>
<dbReference type="SUPFAM" id="SSF52540">
    <property type="entry name" value="P-loop containing nucleoside triphosphate hydrolases"/>
    <property type="match status" value="1"/>
</dbReference>
<reference evidence="10" key="1">
    <citation type="journal article" date="2018" name="Nat. Microbiol.">
        <title>Leveraging single-cell genomics to expand the fungal tree of life.</title>
        <authorList>
            <person name="Ahrendt S.R."/>
            <person name="Quandt C.A."/>
            <person name="Ciobanu D."/>
            <person name="Clum A."/>
            <person name="Salamov A."/>
            <person name="Andreopoulos B."/>
            <person name="Cheng J.F."/>
            <person name="Woyke T."/>
            <person name="Pelin A."/>
            <person name="Henrissat B."/>
            <person name="Reynolds N.K."/>
            <person name="Benny G.L."/>
            <person name="Smith M.E."/>
            <person name="James T.Y."/>
            <person name="Grigoriev I.V."/>
        </authorList>
    </citation>
    <scope>NUCLEOTIDE SEQUENCE [LARGE SCALE GENOMIC DNA]</scope>
    <source>
        <strain evidence="10">Benny S71-1</strain>
    </source>
</reference>
<comment type="subcellular location">
    <subcellularLocation>
        <location evidence="1">Membrane</location>
    </subcellularLocation>
</comment>
<accession>A0A4P9Z3L1</accession>
<gene>
    <name evidence="9" type="ORF">SYNPS1DRAFT_21851</name>
</gene>
<dbReference type="GO" id="GO:0005525">
    <property type="term" value="F:GTP binding"/>
    <property type="evidence" value="ECO:0007669"/>
    <property type="project" value="UniProtKB-KW"/>
</dbReference>
<dbReference type="PANTHER" id="PTHR10465:SF0">
    <property type="entry name" value="SARCALUMENIN"/>
    <property type="match status" value="1"/>
</dbReference>
<feature type="transmembrane region" description="Helical" evidence="7">
    <location>
        <begin position="485"/>
        <end position="507"/>
    </location>
</feature>
<dbReference type="Pfam" id="PF00350">
    <property type="entry name" value="Dynamin_N"/>
    <property type="match status" value="1"/>
</dbReference>
<keyword evidence="4" id="KW-0175">Coiled coil</keyword>
<evidence type="ECO:0000259" key="8">
    <source>
        <dbReference type="PROSITE" id="PS51718"/>
    </source>
</evidence>
<dbReference type="InterPro" id="IPR045063">
    <property type="entry name" value="Dynamin_N"/>
</dbReference>
<evidence type="ECO:0000256" key="2">
    <source>
        <dbReference type="ARBA" id="ARBA00022741"/>
    </source>
</evidence>
<keyword evidence="3 9" id="KW-0378">Hydrolase</keyword>
<evidence type="ECO:0000256" key="7">
    <source>
        <dbReference type="SAM" id="Phobius"/>
    </source>
</evidence>
<dbReference type="InterPro" id="IPR027094">
    <property type="entry name" value="Mitofusin_fam"/>
</dbReference>
<evidence type="ECO:0000256" key="4">
    <source>
        <dbReference type="ARBA" id="ARBA00023054"/>
    </source>
</evidence>
<dbReference type="GO" id="GO:0003924">
    <property type="term" value="F:GTPase activity"/>
    <property type="evidence" value="ECO:0007669"/>
    <property type="project" value="InterPro"/>
</dbReference>
<feature type="domain" description="Dynamin-type G" evidence="8">
    <location>
        <begin position="52"/>
        <end position="323"/>
    </location>
</feature>
<dbReference type="GO" id="GO:0005741">
    <property type="term" value="C:mitochondrial outer membrane"/>
    <property type="evidence" value="ECO:0007669"/>
    <property type="project" value="TreeGrafter"/>
</dbReference>
<evidence type="ECO:0000256" key="3">
    <source>
        <dbReference type="ARBA" id="ARBA00022801"/>
    </source>
</evidence>
<evidence type="ECO:0000256" key="5">
    <source>
        <dbReference type="ARBA" id="ARBA00023134"/>
    </source>
</evidence>